<proteinExistence type="predicted"/>
<evidence type="ECO:0000256" key="2">
    <source>
        <dbReference type="ARBA" id="ARBA00022649"/>
    </source>
</evidence>
<dbReference type="EMBL" id="JFAX01000014">
    <property type="protein sequence ID" value="EXI66573.1"/>
    <property type="molecule type" value="Genomic_DNA"/>
</dbReference>
<reference evidence="6" key="1">
    <citation type="submission" date="2014-02" db="EMBL/GenBank/DDBJ databases">
        <title>Expanding our view of genomic diversity in Candidatus Accumulibacter clades.</title>
        <authorList>
            <person name="Skennerton C.T."/>
            <person name="Barr J.J."/>
            <person name="Slater F.R."/>
            <person name="Bond P.L."/>
            <person name="Tyson G.W."/>
        </authorList>
    </citation>
    <scope>NUCLEOTIDE SEQUENCE [LARGE SCALE GENOMIC DNA]</scope>
</reference>
<evidence type="ECO:0000313" key="6">
    <source>
        <dbReference type="EMBL" id="EXI66573.1"/>
    </source>
</evidence>
<evidence type="ECO:0000256" key="3">
    <source>
        <dbReference type="ARBA" id="ARBA00022722"/>
    </source>
</evidence>
<dbReference type="GO" id="GO:0000166">
    <property type="term" value="F:nucleotide binding"/>
    <property type="evidence" value="ECO:0007669"/>
    <property type="project" value="UniProtKB-KW"/>
</dbReference>
<dbReference type="AlphaFoldDB" id="A0A011MA27"/>
<dbReference type="GO" id="GO:0004540">
    <property type="term" value="F:RNA nuclease activity"/>
    <property type="evidence" value="ECO:0007669"/>
    <property type="project" value="InterPro"/>
</dbReference>
<evidence type="ECO:0000313" key="7">
    <source>
        <dbReference type="Proteomes" id="UP000020218"/>
    </source>
</evidence>
<protein>
    <recommendedName>
        <fullName evidence="8">DUF86 domain-containing protein</fullName>
    </recommendedName>
</protein>
<dbReference type="PANTHER" id="PTHR34139:SF1">
    <property type="entry name" value="RNASE MJ1380-RELATED"/>
    <property type="match status" value="1"/>
</dbReference>
<dbReference type="GO" id="GO:0110001">
    <property type="term" value="C:toxin-antitoxin complex"/>
    <property type="evidence" value="ECO:0007669"/>
    <property type="project" value="InterPro"/>
</dbReference>
<keyword evidence="4" id="KW-0547">Nucleotide-binding</keyword>
<evidence type="ECO:0000256" key="5">
    <source>
        <dbReference type="ARBA" id="ARBA00022801"/>
    </source>
</evidence>
<keyword evidence="3" id="KW-0540">Nuclease</keyword>
<evidence type="ECO:0008006" key="8">
    <source>
        <dbReference type="Google" id="ProtNLM"/>
    </source>
</evidence>
<accession>A0A011MA27</accession>
<comment type="caution">
    <text evidence="6">The sequence shown here is derived from an EMBL/GenBank/DDBJ whole genome shotgun (WGS) entry which is preliminary data.</text>
</comment>
<dbReference type="PATRIC" id="fig|1454001.3.peg.2532"/>
<keyword evidence="7" id="KW-1185">Reference proteome</keyword>
<dbReference type="InterPro" id="IPR051813">
    <property type="entry name" value="HepT_RNase_toxin"/>
</dbReference>
<dbReference type="STRING" id="1454001.AW08_02478"/>
<dbReference type="PANTHER" id="PTHR34139">
    <property type="entry name" value="UPF0331 PROTEIN MJ0127"/>
    <property type="match status" value="1"/>
</dbReference>
<organism evidence="6 7">
    <name type="scientific">Candidatus Accumulibacter adjunctus</name>
    <dbReference type="NCBI Taxonomy" id="1454001"/>
    <lineage>
        <taxon>Bacteria</taxon>
        <taxon>Pseudomonadati</taxon>
        <taxon>Pseudomonadota</taxon>
        <taxon>Betaproteobacteria</taxon>
        <taxon>Candidatus Accumulibacter</taxon>
    </lineage>
</organism>
<keyword evidence="1" id="KW-0597">Phosphoprotein</keyword>
<dbReference type="InterPro" id="IPR008201">
    <property type="entry name" value="HepT-like"/>
</dbReference>
<name>A0A011MA27_9PROT</name>
<dbReference type="Pfam" id="PF01934">
    <property type="entry name" value="HepT-like"/>
    <property type="match status" value="1"/>
</dbReference>
<dbReference type="GO" id="GO:0016787">
    <property type="term" value="F:hydrolase activity"/>
    <property type="evidence" value="ECO:0007669"/>
    <property type="project" value="UniProtKB-KW"/>
</dbReference>
<keyword evidence="5" id="KW-0378">Hydrolase</keyword>
<dbReference type="Proteomes" id="UP000020218">
    <property type="component" value="Unassembled WGS sequence"/>
</dbReference>
<keyword evidence="2" id="KW-1277">Toxin-antitoxin system</keyword>
<gene>
    <name evidence="6" type="ORF">AW08_02478</name>
</gene>
<evidence type="ECO:0000256" key="1">
    <source>
        <dbReference type="ARBA" id="ARBA00022553"/>
    </source>
</evidence>
<evidence type="ECO:0000256" key="4">
    <source>
        <dbReference type="ARBA" id="ARBA00022741"/>
    </source>
</evidence>
<sequence length="122" mass="13492">MRTNELYLLDIVQAADSIAQFVAGMEEEQFVGDDLVRSAVLHKLAVIGEAAARVSSELKHSYPGIPWADIVGFRNIAVHAYFSVDWGLVWNAAVFDAPTLKCDIEAIVKTRHVPQMQVKPGR</sequence>